<dbReference type="PANTHER" id="PTHR44329">
    <property type="entry name" value="SERINE/THREONINE-PROTEIN KINASE TNNI3K-RELATED"/>
    <property type="match status" value="1"/>
</dbReference>
<dbReference type="AlphaFoldDB" id="A0AAU9JG65"/>
<keyword evidence="2" id="KW-0808">Transferase</keyword>
<evidence type="ECO:0000256" key="5">
    <source>
        <dbReference type="ARBA" id="ARBA00022840"/>
    </source>
</evidence>
<dbReference type="PIRSF" id="PIRSF000654">
    <property type="entry name" value="Integrin-linked_kinase"/>
    <property type="match status" value="1"/>
</dbReference>
<proteinExistence type="inferred from homology"/>
<accession>A0AAU9JG65</accession>
<evidence type="ECO:0000256" key="1">
    <source>
        <dbReference type="ARBA" id="ARBA00005843"/>
    </source>
</evidence>
<dbReference type="Proteomes" id="UP001162131">
    <property type="component" value="Unassembled WGS sequence"/>
</dbReference>
<feature type="region of interest" description="Disordered" evidence="7">
    <location>
        <begin position="177"/>
        <end position="203"/>
    </location>
</feature>
<dbReference type="FunFam" id="3.30.200.20:FF:000180">
    <property type="entry name" value="serine/threonine-protein kinase STY46-like"/>
    <property type="match status" value="1"/>
</dbReference>
<feature type="domain" description="Protein kinase" evidence="8">
    <location>
        <begin position="230"/>
        <end position="502"/>
    </location>
</feature>
<dbReference type="Gene3D" id="1.25.40.20">
    <property type="entry name" value="Ankyrin repeat-containing domain"/>
    <property type="match status" value="1"/>
</dbReference>
<evidence type="ECO:0000256" key="3">
    <source>
        <dbReference type="ARBA" id="ARBA00022741"/>
    </source>
</evidence>
<keyword evidence="4" id="KW-0418">Kinase</keyword>
<dbReference type="GO" id="GO:0004674">
    <property type="term" value="F:protein serine/threonine kinase activity"/>
    <property type="evidence" value="ECO:0007669"/>
    <property type="project" value="TreeGrafter"/>
</dbReference>
<reference evidence="9" key="1">
    <citation type="submission" date="2021-09" db="EMBL/GenBank/DDBJ databases">
        <authorList>
            <consortium name="AG Swart"/>
            <person name="Singh M."/>
            <person name="Singh A."/>
            <person name="Seah K."/>
            <person name="Emmerich C."/>
        </authorList>
    </citation>
    <scope>NUCLEOTIDE SEQUENCE</scope>
    <source>
        <strain evidence="9">ATCC30299</strain>
    </source>
</reference>
<dbReference type="InterPro" id="IPR000719">
    <property type="entry name" value="Prot_kinase_dom"/>
</dbReference>
<keyword evidence="3" id="KW-0547">Nucleotide-binding</keyword>
<sequence>MGSNVSANTKILLDSIDAGQEVDTQTLLRFGAQINALNSEGYSPLRLALERGRVKSFKSLFKASALIIPELPQKMTPLHRAIELDHYKLAWMLLREHSLFGNFKNQQDAYGNTPLHIAVLKGNSDMVALLLKYNANRDILNLAGKTPHELALESRSHMADEIIEQFTLEDCISKRSRTPLQEENAPNREQRSTQGSKSTLKVEESIDEPITLLEQALAGSRLTIIKGEELEFQDVLNRGSSCIVFKGKWRGSEVAIKQFKLEYSTSEKDLHKYVKEMQVLSQIRHPNILLIMGICIDQPNLCLITEYVPNSSLFYAIHKNKSRTLTLAERFNIGIQICKALAYLHSNDPPIIHRDLKPENCLLDYAMNVKLADFGLARPVSSFIAEESQSMTTICIGTTRFMAPELFDKDKVDSIGVEVDIWALGCLLIELFSSKRPWHYISSSKANNIFYEIFNKKPIPIPDTITPEVSLIIQECCRYNPRRRPRICDVLDRLERAKGTYILS</sequence>
<dbReference type="PROSITE" id="PS50297">
    <property type="entry name" value="ANK_REP_REGION"/>
    <property type="match status" value="1"/>
</dbReference>
<comment type="similarity">
    <text evidence="1">Belongs to the protein kinase superfamily. TKL Ser/Thr protein kinase family.</text>
</comment>
<protein>
    <recommendedName>
        <fullName evidence="8">Protein kinase domain-containing protein</fullName>
    </recommendedName>
</protein>
<dbReference type="SMART" id="SM00248">
    <property type="entry name" value="ANK"/>
    <property type="match status" value="3"/>
</dbReference>
<keyword evidence="10" id="KW-1185">Reference proteome</keyword>
<evidence type="ECO:0000313" key="9">
    <source>
        <dbReference type="EMBL" id="CAG9322549.1"/>
    </source>
</evidence>
<dbReference type="SMART" id="SM00220">
    <property type="entry name" value="S_TKc"/>
    <property type="match status" value="1"/>
</dbReference>
<keyword evidence="5" id="KW-0067">ATP-binding</keyword>
<keyword evidence="6" id="KW-0040">ANK repeat</keyword>
<dbReference type="EMBL" id="CAJZBQ010000032">
    <property type="protein sequence ID" value="CAG9322549.1"/>
    <property type="molecule type" value="Genomic_DNA"/>
</dbReference>
<name>A0AAU9JG65_9CILI</name>
<dbReference type="InterPro" id="IPR008271">
    <property type="entry name" value="Ser/Thr_kinase_AS"/>
</dbReference>
<gene>
    <name evidence="9" type="ORF">BSTOLATCC_MIC31676</name>
</gene>
<evidence type="ECO:0000259" key="8">
    <source>
        <dbReference type="PROSITE" id="PS50011"/>
    </source>
</evidence>
<dbReference type="InterPro" id="IPR036770">
    <property type="entry name" value="Ankyrin_rpt-contain_sf"/>
</dbReference>
<evidence type="ECO:0000256" key="7">
    <source>
        <dbReference type="SAM" id="MobiDB-lite"/>
    </source>
</evidence>
<comment type="caution">
    <text evidence="9">The sequence shown here is derived from an EMBL/GenBank/DDBJ whole genome shotgun (WGS) entry which is preliminary data.</text>
</comment>
<dbReference type="GO" id="GO:0005524">
    <property type="term" value="F:ATP binding"/>
    <property type="evidence" value="ECO:0007669"/>
    <property type="project" value="UniProtKB-KW"/>
</dbReference>
<evidence type="ECO:0000256" key="4">
    <source>
        <dbReference type="ARBA" id="ARBA00022777"/>
    </source>
</evidence>
<dbReference type="InterPro" id="IPR011009">
    <property type="entry name" value="Kinase-like_dom_sf"/>
</dbReference>
<dbReference type="PROSITE" id="PS50088">
    <property type="entry name" value="ANK_REPEAT"/>
    <property type="match status" value="1"/>
</dbReference>
<dbReference type="Pfam" id="PF13857">
    <property type="entry name" value="Ank_5"/>
    <property type="match status" value="1"/>
</dbReference>
<dbReference type="Pfam" id="PF00069">
    <property type="entry name" value="Pkinase"/>
    <property type="match status" value="1"/>
</dbReference>
<dbReference type="PROSITE" id="PS50011">
    <property type="entry name" value="PROTEIN_KINASE_DOM"/>
    <property type="match status" value="1"/>
</dbReference>
<evidence type="ECO:0000256" key="2">
    <source>
        <dbReference type="ARBA" id="ARBA00022679"/>
    </source>
</evidence>
<dbReference type="Gene3D" id="3.30.200.20">
    <property type="entry name" value="Phosphorylase Kinase, domain 1"/>
    <property type="match status" value="1"/>
</dbReference>
<dbReference type="CDD" id="cd13999">
    <property type="entry name" value="STKc_MAP3K-like"/>
    <property type="match status" value="1"/>
</dbReference>
<evidence type="ECO:0000256" key="6">
    <source>
        <dbReference type="PROSITE-ProRule" id="PRU00023"/>
    </source>
</evidence>
<dbReference type="Gene3D" id="1.10.510.10">
    <property type="entry name" value="Transferase(Phosphotransferase) domain 1"/>
    <property type="match status" value="1"/>
</dbReference>
<organism evidence="9 10">
    <name type="scientific">Blepharisma stoltei</name>
    <dbReference type="NCBI Taxonomy" id="1481888"/>
    <lineage>
        <taxon>Eukaryota</taxon>
        <taxon>Sar</taxon>
        <taxon>Alveolata</taxon>
        <taxon>Ciliophora</taxon>
        <taxon>Postciliodesmatophora</taxon>
        <taxon>Heterotrichea</taxon>
        <taxon>Heterotrichida</taxon>
        <taxon>Blepharismidae</taxon>
        <taxon>Blepharisma</taxon>
    </lineage>
</organism>
<dbReference type="InterPro" id="IPR051681">
    <property type="entry name" value="Ser/Thr_Kinases-Pseudokinases"/>
</dbReference>
<dbReference type="PROSITE" id="PS00108">
    <property type="entry name" value="PROTEIN_KINASE_ST"/>
    <property type="match status" value="1"/>
</dbReference>
<evidence type="ECO:0000313" key="10">
    <source>
        <dbReference type="Proteomes" id="UP001162131"/>
    </source>
</evidence>
<dbReference type="SUPFAM" id="SSF48403">
    <property type="entry name" value="Ankyrin repeat"/>
    <property type="match status" value="1"/>
</dbReference>
<dbReference type="InterPro" id="IPR002110">
    <property type="entry name" value="Ankyrin_rpt"/>
</dbReference>
<dbReference type="SUPFAM" id="SSF56112">
    <property type="entry name" value="Protein kinase-like (PK-like)"/>
    <property type="match status" value="1"/>
</dbReference>
<feature type="repeat" description="ANK" evidence="6">
    <location>
        <begin position="110"/>
        <end position="142"/>
    </location>
</feature>
<dbReference type="PANTHER" id="PTHR44329:SF288">
    <property type="entry name" value="MITOGEN-ACTIVATED PROTEIN KINASE KINASE KINASE 20"/>
    <property type="match status" value="1"/>
</dbReference>